<evidence type="ECO:0000256" key="1">
    <source>
        <dbReference type="SAM" id="Phobius"/>
    </source>
</evidence>
<evidence type="ECO:0000313" key="2">
    <source>
        <dbReference type="EMBL" id="BFG69234.1"/>
    </source>
</evidence>
<dbReference type="EMBL" id="AP029612">
    <property type="protein sequence ID" value="BFG69234.1"/>
    <property type="molecule type" value="Genomic_DNA"/>
</dbReference>
<dbReference type="AlphaFoldDB" id="A0AAT9GF28"/>
<dbReference type="RefSeq" id="WP_353549566.1">
    <property type="nucleotide sequence ID" value="NZ_AP029612.1"/>
</dbReference>
<keyword evidence="1" id="KW-1133">Transmembrane helix</keyword>
<protein>
    <recommendedName>
        <fullName evidence="3">Tetratricopeptide repeat protein</fullName>
    </recommendedName>
</protein>
<dbReference type="Gene3D" id="1.25.40.10">
    <property type="entry name" value="Tetratricopeptide repeat domain"/>
    <property type="match status" value="2"/>
</dbReference>
<reference evidence="2" key="1">
    <citation type="submission" date="2024-02" db="EMBL/GenBank/DDBJ databases">
        <title>Sediminibacterium planktonica sp. nov. and Sediminibacterium longus sp. nov., isolated from surface lake and river water.</title>
        <authorList>
            <person name="Watanabe K."/>
            <person name="Takemine S."/>
            <person name="Ishii Y."/>
            <person name="Ogata Y."/>
            <person name="Shindo C."/>
            <person name="Suda W."/>
        </authorList>
    </citation>
    <scope>NUCLEOTIDE SEQUENCE</scope>
    <source>
        <strain evidence="2">KACHI17</strain>
    </source>
</reference>
<evidence type="ECO:0008006" key="3">
    <source>
        <dbReference type="Google" id="ProtNLM"/>
    </source>
</evidence>
<dbReference type="SUPFAM" id="SSF81901">
    <property type="entry name" value="HCP-like"/>
    <property type="match status" value="1"/>
</dbReference>
<keyword evidence="1" id="KW-0472">Membrane</keyword>
<gene>
    <name evidence="2" type="ORF">KACHI17_01150</name>
</gene>
<accession>A0AAT9GF28</accession>
<name>A0AAT9GF28_9BACT</name>
<dbReference type="InterPro" id="IPR011990">
    <property type="entry name" value="TPR-like_helical_dom_sf"/>
</dbReference>
<organism evidence="2">
    <name type="scientific">Sediminibacterium sp. KACHI17</name>
    <dbReference type="NCBI Taxonomy" id="1751071"/>
    <lineage>
        <taxon>Bacteria</taxon>
        <taxon>Pseudomonadati</taxon>
        <taxon>Bacteroidota</taxon>
        <taxon>Chitinophagia</taxon>
        <taxon>Chitinophagales</taxon>
        <taxon>Chitinophagaceae</taxon>
        <taxon>Sediminibacterium</taxon>
    </lineage>
</organism>
<proteinExistence type="predicted"/>
<sequence>MEDSMQKQAGNLNKSLVTRIEIFSDKVAAYRKILLNFFVMVLVLYLIVFLIATSFQKKLLVLPVDIPDKLKKEGYSPEFFTQKIVERIEFIKNSASDYYSNNDVELMMEDDKIEIVNTLLDNTPLEGFKSMFIDFVNRNQEKVTGKVRDLNDRVQITYRIGNKTPIVVEKGTTDSLIYAAAEYIMEEMNPYYLSAYYFKTKEFDKCLSLVQKLLNSSNTRYKYLAFHIRGNVYISMGDQFLHNKDSVNHWLGDEYLNYAKNIFDSAIATNTFKSPWLSYNSMGAVYHNKKVYDSAKIWYKRSMLSNHAGANAFYNYGNILLDEYNGNEKKMKSNPDTAVFYFKEAIKRNSFNVDYYIGLLKAYAYAKNVEQAKALFFKCKDMDPKNLNIYSYMVLVHQPKDPLMANQYQNLYLQKLKEIRNIDISTDSMAPNAKN</sequence>
<feature type="transmembrane region" description="Helical" evidence="1">
    <location>
        <begin position="33"/>
        <end position="55"/>
    </location>
</feature>
<keyword evidence="1" id="KW-0812">Transmembrane</keyword>